<feature type="compositionally biased region" description="Polar residues" evidence="1">
    <location>
        <begin position="1"/>
        <end position="11"/>
    </location>
</feature>
<dbReference type="InterPro" id="IPR037883">
    <property type="entry name" value="Knr4/Smi1-like_sf"/>
</dbReference>
<comment type="caution">
    <text evidence="3">The sequence shown here is derived from an EMBL/GenBank/DDBJ whole genome shotgun (WGS) entry which is preliminary data.</text>
</comment>
<dbReference type="EMBL" id="VYUA01000005">
    <property type="protein sequence ID" value="KAB2593164.1"/>
    <property type="molecule type" value="Genomic_DNA"/>
</dbReference>
<dbReference type="SMART" id="SM00860">
    <property type="entry name" value="SMI1_KNR4"/>
    <property type="match status" value="1"/>
</dbReference>
<reference evidence="3 4" key="1">
    <citation type="submission" date="2019-09" db="EMBL/GenBank/DDBJ databases">
        <authorList>
            <person name="Liu P."/>
        </authorList>
    </citation>
    <scope>NUCLEOTIDE SEQUENCE [LARGE SCALE GENOMIC DNA]</scope>
    <source>
        <strain evidence="3 4">TRM68085</strain>
    </source>
</reference>
<protein>
    <recommendedName>
        <fullName evidence="2">Knr4/Smi1-like domain-containing protein</fullName>
    </recommendedName>
</protein>
<evidence type="ECO:0000313" key="3">
    <source>
        <dbReference type="EMBL" id="KAB2593164.1"/>
    </source>
</evidence>
<evidence type="ECO:0000259" key="2">
    <source>
        <dbReference type="SMART" id="SM00860"/>
    </source>
</evidence>
<dbReference type="AlphaFoldDB" id="A0A5N5F3V8"/>
<keyword evidence="4" id="KW-1185">Reference proteome</keyword>
<proteinExistence type="predicted"/>
<feature type="region of interest" description="Disordered" evidence="1">
    <location>
        <begin position="1"/>
        <end position="23"/>
    </location>
</feature>
<dbReference type="PANTHER" id="PTHR47432">
    <property type="entry name" value="CELL WALL ASSEMBLY REGULATOR SMI1"/>
    <property type="match status" value="1"/>
</dbReference>
<sequence length="229" mass="24690">MPRSPVGTSISPGRKSLRSRSASARLSSMTVDEAWQTIEDWLRANAPASLAELPGPAAPEEIRAAQDAVGRAFPADLVASLARHDGSGGFELPPLYRLHGTRPIVAEYRAYRRADQARSPGERTWWDPRWIPLAGDGCGNSLFISQEPGPTSGRIGDHAKDGGGSFAEDGALASLGAFLASTARGLQDGLWGAYEPYVDEDGFLEWREPDADTVVAWDMAEMNRRHGFG</sequence>
<dbReference type="InterPro" id="IPR018958">
    <property type="entry name" value="Knr4/Smi1-like_dom"/>
</dbReference>
<feature type="domain" description="Knr4/Smi1-like" evidence="2">
    <location>
        <begin position="56"/>
        <end position="181"/>
    </location>
</feature>
<name>A0A5N5F3V8_9ACTN</name>
<gene>
    <name evidence="3" type="ORF">F5983_08010</name>
</gene>
<organism evidence="3 4">
    <name type="scientific">Streptomyces arboris</name>
    <dbReference type="NCBI Taxonomy" id="2600619"/>
    <lineage>
        <taxon>Bacteria</taxon>
        <taxon>Bacillati</taxon>
        <taxon>Actinomycetota</taxon>
        <taxon>Actinomycetes</taxon>
        <taxon>Kitasatosporales</taxon>
        <taxon>Streptomycetaceae</taxon>
        <taxon>Streptomyces</taxon>
    </lineage>
</organism>
<dbReference type="SUPFAM" id="SSF160631">
    <property type="entry name" value="SMI1/KNR4-like"/>
    <property type="match status" value="1"/>
</dbReference>
<evidence type="ECO:0000313" key="4">
    <source>
        <dbReference type="Proteomes" id="UP000326907"/>
    </source>
</evidence>
<dbReference type="PANTHER" id="PTHR47432:SF1">
    <property type="entry name" value="CELL WALL ASSEMBLY REGULATOR SMI1"/>
    <property type="match status" value="1"/>
</dbReference>
<dbReference type="Pfam" id="PF09346">
    <property type="entry name" value="SMI1_KNR4"/>
    <property type="match status" value="1"/>
</dbReference>
<evidence type="ECO:0000256" key="1">
    <source>
        <dbReference type="SAM" id="MobiDB-lite"/>
    </source>
</evidence>
<accession>A0A5N5F3V8</accession>
<dbReference type="InterPro" id="IPR051873">
    <property type="entry name" value="KNR4/SMI1_regulator"/>
</dbReference>
<dbReference type="Proteomes" id="UP000326907">
    <property type="component" value="Unassembled WGS sequence"/>
</dbReference>